<evidence type="ECO:0000313" key="19">
    <source>
        <dbReference type="EMBL" id="SDZ81309.1"/>
    </source>
</evidence>
<protein>
    <submittedName>
        <fullName evidence="19">Iron complex outermembrane recepter protein</fullName>
    </submittedName>
</protein>
<evidence type="ECO:0000256" key="12">
    <source>
        <dbReference type="ARBA" id="ARBA00023170"/>
    </source>
</evidence>
<dbReference type="InterPro" id="IPR010105">
    <property type="entry name" value="TonB_sidphr_rcpt"/>
</dbReference>
<dbReference type="GO" id="GO:0015344">
    <property type="term" value="F:siderophore uptake transmembrane transporter activity"/>
    <property type="evidence" value="ECO:0007669"/>
    <property type="project" value="TreeGrafter"/>
</dbReference>
<keyword evidence="4 14" id="KW-1134">Transmembrane beta strand</keyword>
<dbReference type="GO" id="GO:0030246">
    <property type="term" value="F:carbohydrate binding"/>
    <property type="evidence" value="ECO:0007669"/>
    <property type="project" value="InterPro"/>
</dbReference>
<keyword evidence="20" id="KW-1185">Reference proteome</keyword>
<dbReference type="RefSeq" id="WP_091392956.1">
    <property type="nucleotide sequence ID" value="NZ_FNQY01000002.1"/>
</dbReference>
<evidence type="ECO:0000313" key="20">
    <source>
        <dbReference type="Proteomes" id="UP000199041"/>
    </source>
</evidence>
<accession>A0A1H3W2P3</accession>
<keyword evidence="6 14" id="KW-0812">Transmembrane</keyword>
<feature type="chain" id="PRO_5011673694" evidence="16">
    <location>
        <begin position="25"/>
        <end position="800"/>
    </location>
</feature>
<evidence type="ECO:0000256" key="3">
    <source>
        <dbReference type="ARBA" id="ARBA00022448"/>
    </source>
</evidence>
<keyword evidence="9" id="KW-0406">Ion transport</keyword>
<evidence type="ECO:0000256" key="1">
    <source>
        <dbReference type="ARBA" id="ARBA00004571"/>
    </source>
</evidence>
<evidence type="ECO:0000256" key="10">
    <source>
        <dbReference type="ARBA" id="ARBA00023077"/>
    </source>
</evidence>
<evidence type="ECO:0000256" key="5">
    <source>
        <dbReference type="ARBA" id="ARBA00022496"/>
    </source>
</evidence>
<dbReference type="Pfam" id="PF13715">
    <property type="entry name" value="CarbopepD_reg_2"/>
    <property type="match status" value="1"/>
</dbReference>
<dbReference type="InterPro" id="IPR036942">
    <property type="entry name" value="Beta-barrel_TonB_sf"/>
</dbReference>
<evidence type="ECO:0000259" key="18">
    <source>
        <dbReference type="Pfam" id="PF07715"/>
    </source>
</evidence>
<keyword evidence="11 14" id="KW-0472">Membrane</keyword>
<dbReference type="STRING" id="551991.SAMN05192529_10281"/>
<evidence type="ECO:0000256" key="16">
    <source>
        <dbReference type="SAM" id="SignalP"/>
    </source>
</evidence>
<evidence type="ECO:0000256" key="14">
    <source>
        <dbReference type="PROSITE-ProRule" id="PRU01360"/>
    </source>
</evidence>
<dbReference type="SUPFAM" id="SSF56935">
    <property type="entry name" value="Porins"/>
    <property type="match status" value="1"/>
</dbReference>
<feature type="domain" description="TonB-dependent receptor-like beta-barrel" evidence="17">
    <location>
        <begin position="332"/>
        <end position="759"/>
    </location>
</feature>
<comment type="subcellular location">
    <subcellularLocation>
        <location evidence="1 14">Cell outer membrane</location>
        <topology evidence="1 14">Multi-pass membrane protein</topology>
    </subcellularLocation>
</comment>
<dbReference type="OrthoDB" id="9775095at2"/>
<dbReference type="SUPFAM" id="SSF49452">
    <property type="entry name" value="Starch-binding domain-like"/>
    <property type="match status" value="1"/>
</dbReference>
<dbReference type="Pfam" id="PF00593">
    <property type="entry name" value="TonB_dep_Rec_b-barrel"/>
    <property type="match status" value="1"/>
</dbReference>
<sequence>MKLINCSRIVTATLFLFFSASVFAFEETPVGSLKGHVITKDGQPAAYISVTIEALHKGTMTDENGNYSLRSVQVGAWTVKASAVGIKAQAITVTITKGKTSIVDFAMDETSEQLQQVTVSTLSRQRSTSSALRISEPIIEAPQNIQVISSELLNNQILTNMADGVYKNVSGMTRIEHFADLYTRINTRGWRATALRNGMNITGDWGPLSEDMGIVDRIEFVKGPAGFLMSVGDPGGTYNVVTKKPTGKDFNGSANLVYGSYDFYRAGLDLDGKLNKSGSLLYRLNLVGQNKNSFRKYEYNDRYVVAPVITYKIDDKTSLTAEYLYQKAKMSDLGADYAFSLDGFGTLPRDFTTSDPGLDPTSINDQSLTLNFQRQLNVDWKFTAQTGYFYFRQKGANLWPASINENGDLLRQVGIWDAKSINKYGQAYFNGDVQTGQVHHRVLIGLDLTDKEYMADWNQYHDLDDGDHLFDVHSTDYQPPVNGYASFDYTTPLEQRSIGSVYNESYTGLYVQDELGFFNNTLRLTLAGRYTHAAINNYGDFLTKNRFTPRIGLGYSFTDDFSAYALFDQSFMPQSGQLRTGAGVPPILASDAEFGLKKNWASDKFVTSVSVYRTSRDHVTASDPTDPTGVYMVAIGKTLSQGVEFDAKGELLPGLSAVVNYAYTDSKVTKTSEGAGLSVGDKVPGFAKHNINTWLTYKVKNGVLKGLGFSGGFSYQADRTSWTWTSDADTESLPDYFRLDGGINYDLGNLGFTLNVYNILDKYLYSGDVGFWEVGGVDKNVYSWQSEPPRNFKFSINYRF</sequence>
<dbReference type="NCBIfam" id="TIGR01783">
    <property type="entry name" value="TonB-siderophor"/>
    <property type="match status" value="1"/>
</dbReference>
<dbReference type="InterPro" id="IPR013784">
    <property type="entry name" value="Carb-bd-like_fold"/>
</dbReference>
<keyword evidence="7 16" id="KW-0732">Signal</keyword>
<gene>
    <name evidence="19" type="ORF">SAMN05192529_10281</name>
</gene>
<feature type="signal peptide" evidence="16">
    <location>
        <begin position="1"/>
        <end position="24"/>
    </location>
</feature>
<dbReference type="InterPro" id="IPR000531">
    <property type="entry name" value="Beta-barrel_TonB"/>
</dbReference>
<evidence type="ECO:0000256" key="15">
    <source>
        <dbReference type="RuleBase" id="RU003357"/>
    </source>
</evidence>
<feature type="domain" description="TonB-dependent receptor plug" evidence="18">
    <location>
        <begin position="139"/>
        <end position="237"/>
    </location>
</feature>
<dbReference type="CDD" id="cd01347">
    <property type="entry name" value="ligand_gated_channel"/>
    <property type="match status" value="1"/>
</dbReference>
<evidence type="ECO:0000256" key="4">
    <source>
        <dbReference type="ARBA" id="ARBA00022452"/>
    </source>
</evidence>
<dbReference type="GO" id="GO:0038023">
    <property type="term" value="F:signaling receptor activity"/>
    <property type="evidence" value="ECO:0007669"/>
    <property type="project" value="InterPro"/>
</dbReference>
<dbReference type="EMBL" id="FNQY01000002">
    <property type="protein sequence ID" value="SDZ81309.1"/>
    <property type="molecule type" value="Genomic_DNA"/>
</dbReference>
<evidence type="ECO:0000256" key="8">
    <source>
        <dbReference type="ARBA" id="ARBA00023004"/>
    </source>
</evidence>
<dbReference type="Proteomes" id="UP000199041">
    <property type="component" value="Unassembled WGS sequence"/>
</dbReference>
<evidence type="ECO:0000256" key="6">
    <source>
        <dbReference type="ARBA" id="ARBA00022692"/>
    </source>
</evidence>
<evidence type="ECO:0000256" key="2">
    <source>
        <dbReference type="ARBA" id="ARBA00009810"/>
    </source>
</evidence>
<keyword evidence="13 14" id="KW-0998">Cell outer membrane</keyword>
<name>A0A1H3W2P3_9BACT</name>
<dbReference type="AlphaFoldDB" id="A0A1H3W2P3"/>
<evidence type="ECO:0000256" key="7">
    <source>
        <dbReference type="ARBA" id="ARBA00022729"/>
    </source>
</evidence>
<keyword evidence="8" id="KW-0408">Iron</keyword>
<dbReference type="InterPro" id="IPR037066">
    <property type="entry name" value="Plug_dom_sf"/>
</dbReference>
<dbReference type="GO" id="GO:0015891">
    <property type="term" value="P:siderophore transport"/>
    <property type="evidence" value="ECO:0007669"/>
    <property type="project" value="InterPro"/>
</dbReference>
<dbReference type="Gene3D" id="2.60.40.1120">
    <property type="entry name" value="Carboxypeptidase-like, regulatory domain"/>
    <property type="match status" value="1"/>
</dbReference>
<proteinExistence type="inferred from homology"/>
<dbReference type="InterPro" id="IPR039426">
    <property type="entry name" value="TonB-dep_rcpt-like"/>
</dbReference>
<evidence type="ECO:0000256" key="9">
    <source>
        <dbReference type="ARBA" id="ARBA00023065"/>
    </source>
</evidence>
<dbReference type="PANTHER" id="PTHR32552">
    <property type="entry name" value="FERRICHROME IRON RECEPTOR-RELATED"/>
    <property type="match status" value="1"/>
</dbReference>
<evidence type="ECO:0000259" key="17">
    <source>
        <dbReference type="Pfam" id="PF00593"/>
    </source>
</evidence>
<dbReference type="PANTHER" id="PTHR32552:SF68">
    <property type="entry name" value="FERRICHROME OUTER MEMBRANE TRANSPORTER_PHAGE RECEPTOR"/>
    <property type="match status" value="1"/>
</dbReference>
<keyword evidence="12" id="KW-0675">Receptor</keyword>
<dbReference type="GO" id="GO:0009279">
    <property type="term" value="C:cell outer membrane"/>
    <property type="evidence" value="ECO:0007669"/>
    <property type="project" value="UniProtKB-SubCell"/>
</dbReference>
<dbReference type="Gene3D" id="2.40.170.20">
    <property type="entry name" value="TonB-dependent receptor, beta-barrel domain"/>
    <property type="match status" value="1"/>
</dbReference>
<dbReference type="Pfam" id="PF07715">
    <property type="entry name" value="Plug"/>
    <property type="match status" value="1"/>
</dbReference>
<comment type="similarity">
    <text evidence="2 14 15">Belongs to the TonB-dependent receptor family.</text>
</comment>
<dbReference type="InterPro" id="IPR012910">
    <property type="entry name" value="Plug_dom"/>
</dbReference>
<dbReference type="PROSITE" id="PS01156">
    <property type="entry name" value="TONB_DEPENDENT_REC_2"/>
    <property type="match status" value="1"/>
</dbReference>
<organism evidence="19 20">
    <name type="scientific">Arachidicoccus rhizosphaerae</name>
    <dbReference type="NCBI Taxonomy" id="551991"/>
    <lineage>
        <taxon>Bacteria</taxon>
        <taxon>Pseudomonadati</taxon>
        <taxon>Bacteroidota</taxon>
        <taxon>Chitinophagia</taxon>
        <taxon>Chitinophagales</taxon>
        <taxon>Chitinophagaceae</taxon>
        <taxon>Arachidicoccus</taxon>
    </lineage>
</organism>
<evidence type="ECO:0000256" key="11">
    <source>
        <dbReference type="ARBA" id="ARBA00023136"/>
    </source>
</evidence>
<dbReference type="Gene3D" id="2.170.130.10">
    <property type="entry name" value="TonB-dependent receptor, plug domain"/>
    <property type="match status" value="1"/>
</dbReference>
<dbReference type="PROSITE" id="PS52016">
    <property type="entry name" value="TONB_DEPENDENT_REC_3"/>
    <property type="match status" value="1"/>
</dbReference>
<evidence type="ECO:0000256" key="13">
    <source>
        <dbReference type="ARBA" id="ARBA00023237"/>
    </source>
</evidence>
<dbReference type="InterPro" id="IPR010917">
    <property type="entry name" value="TonB_rcpt_CS"/>
</dbReference>
<reference evidence="19 20" key="1">
    <citation type="submission" date="2016-10" db="EMBL/GenBank/DDBJ databases">
        <authorList>
            <person name="de Groot N.N."/>
        </authorList>
    </citation>
    <scope>NUCLEOTIDE SEQUENCE [LARGE SCALE GENOMIC DNA]</scope>
    <source>
        <strain evidence="19 20">Vu-144</strain>
    </source>
</reference>
<keyword evidence="3 14" id="KW-0813">Transport</keyword>
<keyword evidence="10 15" id="KW-0798">TonB box</keyword>
<keyword evidence="5" id="KW-0410">Iron transport</keyword>